<reference evidence="4" key="1">
    <citation type="submission" date="2015-07" db="EMBL/GenBank/DDBJ databases">
        <title>Nocardia seriolae U-1 whole genome shotgun sequence.</title>
        <authorList>
            <person name="Imajoh M."/>
            <person name="Fukumoto Y."/>
            <person name="Sukeda M."/>
            <person name="Yamane J."/>
            <person name="Yamasaki K."/>
            <person name="Shimizu M."/>
            <person name="Ohnishi K."/>
            <person name="Oshima S."/>
        </authorList>
    </citation>
    <scope>NUCLEOTIDE SEQUENCE [LARGE SCALE GENOMIC DNA]</scope>
    <source>
        <strain evidence="4">U-1</strain>
    </source>
</reference>
<organism evidence="2 5">
    <name type="scientific">Nocardia seriolae</name>
    <dbReference type="NCBI Taxonomy" id="37332"/>
    <lineage>
        <taxon>Bacteria</taxon>
        <taxon>Bacillati</taxon>
        <taxon>Actinomycetota</taxon>
        <taxon>Actinomycetes</taxon>
        <taxon>Mycobacteriales</taxon>
        <taxon>Nocardiaceae</taxon>
        <taxon>Nocardia</taxon>
    </lineage>
</organism>
<keyword evidence="4" id="KW-1185">Reference proteome</keyword>
<name>A0A0B8N8N0_9NOCA</name>
<sequence>MHHSHTLVSIGLPVRNGADRIPAVVESVLGQDCQNLELVISDNASTDATAEVCRELAAGDSRIVYHRNPVNVGILGNFVGALELANGTYFRWIGDDDWLEPKYLSRCLEVFKADPELLLVTTQLDYVGPEGAHQSAVYDGTALGSADPAVRFTEMLRLLNESFLLIDPLYAVVRREPVRHIVRRNMLREDEVFAGKLALAGRWGHVPEVLGGRHWQHDRQSVMARKLDVPGWQAHLSTTLQCREWLRWIAESDLTPAQRRQARRAVAELYAKRQRITAARGVRKLSGYLGSNPATSG</sequence>
<dbReference type="KEGG" id="nsr:NS506_02473"/>
<dbReference type="OrthoDB" id="5243838at2"/>
<dbReference type="SUPFAM" id="SSF53448">
    <property type="entry name" value="Nucleotide-diphospho-sugar transferases"/>
    <property type="match status" value="1"/>
</dbReference>
<dbReference type="PANTHER" id="PTHR43685">
    <property type="entry name" value="GLYCOSYLTRANSFERASE"/>
    <property type="match status" value="1"/>
</dbReference>
<dbReference type="GO" id="GO:0016757">
    <property type="term" value="F:glycosyltransferase activity"/>
    <property type="evidence" value="ECO:0007669"/>
    <property type="project" value="UniProtKB-KW"/>
</dbReference>
<evidence type="ECO:0000313" key="2">
    <source>
        <dbReference type="EMBL" id="APA96537.1"/>
    </source>
</evidence>
<gene>
    <name evidence="2" type="ORF">NS506_02473</name>
    <name evidence="3" type="ORF">NSK11_contig00031-0035</name>
</gene>
<dbReference type="EMBL" id="CP017839">
    <property type="protein sequence ID" value="APA96537.1"/>
    <property type="molecule type" value="Genomic_DNA"/>
</dbReference>
<evidence type="ECO:0000259" key="1">
    <source>
        <dbReference type="Pfam" id="PF00535"/>
    </source>
</evidence>
<evidence type="ECO:0000313" key="3">
    <source>
        <dbReference type="EMBL" id="GAP28270.1"/>
    </source>
</evidence>
<dbReference type="Gene3D" id="3.90.550.10">
    <property type="entry name" value="Spore Coat Polysaccharide Biosynthesis Protein SpsA, Chain A"/>
    <property type="match status" value="1"/>
</dbReference>
<dbReference type="InterPro" id="IPR001173">
    <property type="entry name" value="Glyco_trans_2-like"/>
</dbReference>
<dbReference type="Proteomes" id="UP000037179">
    <property type="component" value="Unassembled WGS sequence"/>
</dbReference>
<dbReference type="RefSeq" id="WP_033087386.1">
    <property type="nucleotide sequence ID" value="NZ_AP017900.1"/>
</dbReference>
<reference evidence="2 5" key="3">
    <citation type="submission" date="2016-10" db="EMBL/GenBank/DDBJ databases">
        <title>Genome sequence of Nocardia seriolae strain EM150506, isolated from Anguila japonica.</title>
        <authorList>
            <person name="Han H.-J."/>
        </authorList>
    </citation>
    <scope>NUCLEOTIDE SEQUENCE [LARGE SCALE GENOMIC DNA]</scope>
    <source>
        <strain evidence="2 5">EM150506</strain>
    </source>
</reference>
<keyword evidence="2" id="KW-0328">Glycosyltransferase</keyword>
<feature type="domain" description="Glycosyltransferase 2-like" evidence="1">
    <location>
        <begin position="9"/>
        <end position="180"/>
    </location>
</feature>
<dbReference type="InterPro" id="IPR029044">
    <property type="entry name" value="Nucleotide-diphossugar_trans"/>
</dbReference>
<protein>
    <submittedName>
        <fullName evidence="2">Glycosyltransferase</fullName>
        <ecNumber evidence="2">2.4.-.-</ecNumber>
    </submittedName>
</protein>
<dbReference type="GeneID" id="93373215"/>
<evidence type="ECO:0000313" key="5">
    <source>
        <dbReference type="Proteomes" id="UP000180166"/>
    </source>
</evidence>
<evidence type="ECO:0000313" key="4">
    <source>
        <dbReference type="Proteomes" id="UP000037179"/>
    </source>
</evidence>
<dbReference type="Proteomes" id="UP000180166">
    <property type="component" value="Chromosome"/>
</dbReference>
<dbReference type="Pfam" id="PF00535">
    <property type="entry name" value="Glycos_transf_2"/>
    <property type="match status" value="1"/>
</dbReference>
<keyword evidence="2" id="KW-0808">Transferase</keyword>
<dbReference type="PANTHER" id="PTHR43685:SF2">
    <property type="entry name" value="GLYCOSYLTRANSFERASE 2-LIKE DOMAIN-CONTAINING PROTEIN"/>
    <property type="match status" value="1"/>
</dbReference>
<dbReference type="EMBL" id="BBYQ01000031">
    <property type="protein sequence ID" value="GAP28270.1"/>
    <property type="molecule type" value="Genomic_DNA"/>
</dbReference>
<dbReference type="AlphaFoldDB" id="A0A0B8N8N0"/>
<reference evidence="3 4" key="2">
    <citation type="journal article" date="2016" name="Genome Announc.">
        <title>Draft Genome Sequence of Erythromycin- and Oxytetracycline-Sensitive Nocardia seriolae Strain U-1 (NBRC 110359).</title>
        <authorList>
            <person name="Imajoh M."/>
            <person name="Sukeda M."/>
            <person name="Shimizu M."/>
            <person name="Yamane J."/>
            <person name="Ohnishi K."/>
            <person name="Oshima S."/>
        </authorList>
    </citation>
    <scope>NUCLEOTIDE SEQUENCE [LARGE SCALE GENOMIC DNA]</scope>
    <source>
        <strain evidence="3 4">U-1</strain>
    </source>
</reference>
<dbReference type="InterPro" id="IPR050834">
    <property type="entry name" value="Glycosyltransf_2"/>
</dbReference>
<proteinExistence type="predicted"/>
<dbReference type="CDD" id="cd00761">
    <property type="entry name" value="Glyco_tranf_GTA_type"/>
    <property type="match status" value="1"/>
</dbReference>
<accession>A0A0B8N8N0</accession>
<dbReference type="EC" id="2.4.-.-" evidence="2"/>